<dbReference type="EMBL" id="CABVHY010000029">
    <property type="protein sequence ID" value="VVO30625.1"/>
    <property type="molecule type" value="Genomic_DNA"/>
</dbReference>
<evidence type="ECO:0000256" key="8">
    <source>
        <dbReference type="ARBA" id="ARBA00023125"/>
    </source>
</evidence>
<keyword evidence="8" id="KW-0238">DNA-binding</keyword>
<dbReference type="PANTHER" id="PTHR30153">
    <property type="entry name" value="REPLICATIVE DNA HELICASE DNAB"/>
    <property type="match status" value="1"/>
</dbReference>
<dbReference type="RefSeq" id="WP_150806251.1">
    <property type="nucleotide sequence ID" value="NZ_CABVHY010000029.1"/>
</dbReference>
<keyword evidence="5 13" id="KW-0378">Hydrolase</keyword>
<dbReference type="SMART" id="SM00382">
    <property type="entry name" value="AAA"/>
    <property type="match status" value="1"/>
</dbReference>
<evidence type="ECO:0000256" key="6">
    <source>
        <dbReference type="ARBA" id="ARBA00022806"/>
    </source>
</evidence>
<evidence type="ECO:0000313" key="13">
    <source>
        <dbReference type="EMBL" id="VVO30625.1"/>
    </source>
</evidence>
<comment type="catalytic activity">
    <reaction evidence="11">
        <text>ATP + H2O = ADP + phosphate + H(+)</text>
        <dbReference type="Rhea" id="RHEA:13065"/>
        <dbReference type="ChEBI" id="CHEBI:15377"/>
        <dbReference type="ChEBI" id="CHEBI:15378"/>
        <dbReference type="ChEBI" id="CHEBI:30616"/>
        <dbReference type="ChEBI" id="CHEBI:43474"/>
        <dbReference type="ChEBI" id="CHEBI:456216"/>
        <dbReference type="EC" id="5.6.2.3"/>
    </reaction>
</comment>
<dbReference type="GO" id="GO:0005524">
    <property type="term" value="F:ATP binding"/>
    <property type="evidence" value="ECO:0007669"/>
    <property type="project" value="UniProtKB-KW"/>
</dbReference>
<evidence type="ECO:0000256" key="10">
    <source>
        <dbReference type="ARBA" id="ARBA00044969"/>
    </source>
</evidence>
<reference evidence="13 14" key="1">
    <citation type="submission" date="2019-09" db="EMBL/GenBank/DDBJ databases">
        <authorList>
            <person name="Chandra G."/>
            <person name="Truman W A."/>
        </authorList>
    </citation>
    <scope>NUCLEOTIDE SEQUENCE [LARGE SCALE GENOMIC DNA]</scope>
    <source>
        <strain evidence="13">PS723</strain>
    </source>
</reference>
<dbReference type="GO" id="GO:0006269">
    <property type="term" value="P:DNA replication, synthesis of primer"/>
    <property type="evidence" value="ECO:0007669"/>
    <property type="project" value="UniProtKB-KW"/>
</dbReference>
<gene>
    <name evidence="13" type="primary">dnaB_3</name>
    <name evidence="13" type="ORF">PS723_04961</name>
</gene>
<keyword evidence="2" id="KW-0639">Primosome</keyword>
<evidence type="ECO:0000256" key="7">
    <source>
        <dbReference type="ARBA" id="ARBA00022840"/>
    </source>
</evidence>
<comment type="similarity">
    <text evidence="1">Belongs to the helicase family. DnaB subfamily.</text>
</comment>
<sequence>MSRELFSLEAEHGVLGAIMMDPSLFDEVTSKVQVSDFHDLENAALYQAIIDCQATGDPIDPVTVGVFRPTLPHGGSMLAFAVEIAKNVPSVANWKAYARHVRERAVLRQVVQAADVIRDQAGEDLPVADIIAMAQQATADLRDLDDGQQDYFKASDILTGVIDTIDAKFNKTLPNGLSTGLKDLDELVRGLRPGNMIVVGGLTGSGKTILGLQIAQHVTCKLGGAGLAFSMEMTKEELITRGIASIGAVNLSALDSGDLSDDDWPRITSAVSVLNDAKLYVNDQAGMTVARIRSIAHQCRRREGLNILLIDYIQLISAESSSNRSLEVGKISTALKNLAKELKIPVVVLAQLNRGSTNRPDKRPRPSDIRDSGQIEQDADVVILVHRDMESEEGQNGVTELIVGKVRHARVGSCLVQQQGKFVRFVDFEGQPPTTEEVEMGRTYAGKFKGKGDRYAGA</sequence>
<dbReference type="Gene3D" id="3.40.50.300">
    <property type="entry name" value="P-loop containing nucleotide triphosphate hydrolases"/>
    <property type="match status" value="1"/>
</dbReference>
<evidence type="ECO:0000313" key="14">
    <source>
        <dbReference type="Proteomes" id="UP000379480"/>
    </source>
</evidence>
<dbReference type="GO" id="GO:0016887">
    <property type="term" value="F:ATP hydrolysis activity"/>
    <property type="evidence" value="ECO:0007669"/>
    <property type="project" value="RHEA"/>
</dbReference>
<dbReference type="GO" id="GO:1990077">
    <property type="term" value="C:primosome complex"/>
    <property type="evidence" value="ECO:0007669"/>
    <property type="project" value="UniProtKB-KW"/>
</dbReference>
<dbReference type="InterPro" id="IPR016136">
    <property type="entry name" value="DNA_helicase_N/primase_C"/>
</dbReference>
<dbReference type="InterPro" id="IPR036185">
    <property type="entry name" value="DNA_heli_DnaB-like_N_sf"/>
</dbReference>
<evidence type="ECO:0000256" key="11">
    <source>
        <dbReference type="ARBA" id="ARBA00048954"/>
    </source>
</evidence>
<dbReference type="InterPro" id="IPR007694">
    <property type="entry name" value="DNA_helicase_DnaB-like_C"/>
</dbReference>
<dbReference type="SUPFAM" id="SSF52540">
    <property type="entry name" value="P-loop containing nucleoside triphosphate hydrolases"/>
    <property type="match status" value="1"/>
</dbReference>
<keyword evidence="7" id="KW-0067">ATP-binding</keyword>
<keyword evidence="3" id="KW-0235">DNA replication</keyword>
<dbReference type="Proteomes" id="UP000379480">
    <property type="component" value="Unassembled WGS sequence"/>
</dbReference>
<accession>A0A5E7EUM3</accession>
<dbReference type="CDD" id="cd00984">
    <property type="entry name" value="DnaB_C"/>
    <property type="match status" value="1"/>
</dbReference>
<evidence type="ECO:0000256" key="9">
    <source>
        <dbReference type="ARBA" id="ARBA00023235"/>
    </source>
</evidence>
<dbReference type="GO" id="GO:0043139">
    <property type="term" value="F:5'-3' DNA helicase activity"/>
    <property type="evidence" value="ECO:0007669"/>
    <property type="project" value="UniProtKB-EC"/>
</dbReference>
<dbReference type="InterPro" id="IPR003593">
    <property type="entry name" value="AAA+_ATPase"/>
</dbReference>
<evidence type="ECO:0000256" key="4">
    <source>
        <dbReference type="ARBA" id="ARBA00022741"/>
    </source>
</evidence>
<keyword evidence="6 13" id="KW-0347">Helicase</keyword>
<protein>
    <recommendedName>
        <fullName evidence="10">DNA 5'-3' helicase</fullName>
        <ecNumber evidence="10">5.6.2.3</ecNumber>
    </recommendedName>
</protein>
<dbReference type="OrthoDB" id="9773982at2"/>
<keyword evidence="4" id="KW-0547">Nucleotide-binding</keyword>
<proteinExistence type="inferred from homology"/>
<name>A0A5E7EUM3_PSEFL</name>
<dbReference type="PROSITE" id="PS51199">
    <property type="entry name" value="SF4_HELICASE"/>
    <property type="match status" value="1"/>
</dbReference>
<dbReference type="Gene3D" id="1.10.860.10">
    <property type="entry name" value="DNAb Helicase, Chain A"/>
    <property type="match status" value="1"/>
</dbReference>
<dbReference type="EC" id="5.6.2.3" evidence="10"/>
<dbReference type="AlphaFoldDB" id="A0A5E7EUM3"/>
<dbReference type="PANTHER" id="PTHR30153:SF2">
    <property type="entry name" value="REPLICATIVE DNA HELICASE"/>
    <property type="match status" value="1"/>
</dbReference>
<organism evidence="13 14">
    <name type="scientific">Pseudomonas fluorescens</name>
    <dbReference type="NCBI Taxonomy" id="294"/>
    <lineage>
        <taxon>Bacteria</taxon>
        <taxon>Pseudomonadati</taxon>
        <taxon>Pseudomonadota</taxon>
        <taxon>Gammaproteobacteria</taxon>
        <taxon>Pseudomonadales</taxon>
        <taxon>Pseudomonadaceae</taxon>
        <taxon>Pseudomonas</taxon>
    </lineage>
</organism>
<dbReference type="Pfam" id="PF00772">
    <property type="entry name" value="DnaB"/>
    <property type="match status" value="1"/>
</dbReference>
<evidence type="ECO:0000256" key="5">
    <source>
        <dbReference type="ARBA" id="ARBA00022801"/>
    </source>
</evidence>
<evidence type="ECO:0000256" key="3">
    <source>
        <dbReference type="ARBA" id="ARBA00022705"/>
    </source>
</evidence>
<dbReference type="SUPFAM" id="SSF48024">
    <property type="entry name" value="N-terminal domain of DnaB helicase"/>
    <property type="match status" value="1"/>
</dbReference>
<dbReference type="InterPro" id="IPR007693">
    <property type="entry name" value="DNA_helicase_DnaB-like_N"/>
</dbReference>
<evidence type="ECO:0000259" key="12">
    <source>
        <dbReference type="PROSITE" id="PS51199"/>
    </source>
</evidence>
<evidence type="ECO:0000256" key="1">
    <source>
        <dbReference type="ARBA" id="ARBA00008428"/>
    </source>
</evidence>
<dbReference type="Pfam" id="PF03796">
    <property type="entry name" value="DnaB_C"/>
    <property type="match status" value="1"/>
</dbReference>
<dbReference type="GO" id="GO:0005829">
    <property type="term" value="C:cytosol"/>
    <property type="evidence" value="ECO:0007669"/>
    <property type="project" value="TreeGrafter"/>
</dbReference>
<feature type="domain" description="SF4 helicase" evidence="12">
    <location>
        <begin position="170"/>
        <end position="432"/>
    </location>
</feature>
<evidence type="ECO:0000256" key="2">
    <source>
        <dbReference type="ARBA" id="ARBA00022515"/>
    </source>
</evidence>
<dbReference type="InterPro" id="IPR027417">
    <property type="entry name" value="P-loop_NTPase"/>
</dbReference>
<keyword evidence="9" id="KW-0413">Isomerase</keyword>
<dbReference type="GO" id="GO:0003677">
    <property type="term" value="F:DNA binding"/>
    <property type="evidence" value="ECO:0007669"/>
    <property type="project" value="UniProtKB-KW"/>
</dbReference>